<name>A0A147BMW6_IXORI</name>
<evidence type="ECO:0000256" key="1">
    <source>
        <dbReference type="SAM" id="SignalP"/>
    </source>
</evidence>
<sequence>MSARLLKCISLRCLSAWSVAPGSSSAASRVPFRPSSSREVQSGTVSFQALPSTQCRVLVSRSVSANTWSLQHLYSADEGVRCTR</sequence>
<protein>
    <submittedName>
        <fullName evidence="2">Putative secreted protein</fullName>
    </submittedName>
</protein>
<dbReference type="EMBL" id="GEGO01003281">
    <property type="protein sequence ID" value="JAR92123.1"/>
    <property type="molecule type" value="Transcribed_RNA"/>
</dbReference>
<dbReference type="AlphaFoldDB" id="A0A147BMW6"/>
<feature type="signal peptide" evidence="1">
    <location>
        <begin position="1"/>
        <end position="16"/>
    </location>
</feature>
<proteinExistence type="predicted"/>
<feature type="chain" id="PRO_5007542584" evidence="1">
    <location>
        <begin position="17"/>
        <end position="84"/>
    </location>
</feature>
<organism evidence="2">
    <name type="scientific">Ixodes ricinus</name>
    <name type="common">Common tick</name>
    <name type="synonym">Acarus ricinus</name>
    <dbReference type="NCBI Taxonomy" id="34613"/>
    <lineage>
        <taxon>Eukaryota</taxon>
        <taxon>Metazoa</taxon>
        <taxon>Ecdysozoa</taxon>
        <taxon>Arthropoda</taxon>
        <taxon>Chelicerata</taxon>
        <taxon>Arachnida</taxon>
        <taxon>Acari</taxon>
        <taxon>Parasitiformes</taxon>
        <taxon>Ixodida</taxon>
        <taxon>Ixodoidea</taxon>
        <taxon>Ixodidae</taxon>
        <taxon>Ixodinae</taxon>
        <taxon>Ixodes</taxon>
    </lineage>
</organism>
<reference evidence="2" key="1">
    <citation type="journal article" date="2018" name="PLoS Negl. Trop. Dis.">
        <title>Sialome diversity of ticks revealed by RNAseq of single tick salivary glands.</title>
        <authorList>
            <person name="Perner J."/>
            <person name="Kropackova S."/>
            <person name="Kopacek P."/>
            <person name="Ribeiro J.M."/>
        </authorList>
    </citation>
    <scope>NUCLEOTIDE SEQUENCE</scope>
    <source>
        <strain evidence="2">Siblings of single egg batch collected in Ceske Budejovice</strain>
        <tissue evidence="2">Salivary glands</tissue>
    </source>
</reference>
<accession>A0A147BMW6</accession>
<keyword evidence="1" id="KW-0732">Signal</keyword>
<evidence type="ECO:0000313" key="2">
    <source>
        <dbReference type="EMBL" id="JAR92123.1"/>
    </source>
</evidence>